<protein>
    <submittedName>
        <fullName evidence="2">Type IV secretory pathway, VirJ component</fullName>
    </submittedName>
</protein>
<dbReference type="InterPro" id="IPR029058">
    <property type="entry name" value="AB_hydrolase_fold"/>
</dbReference>
<dbReference type="Proteomes" id="UP000076079">
    <property type="component" value="Chromosome"/>
</dbReference>
<proteinExistence type="predicted"/>
<evidence type="ECO:0000313" key="3">
    <source>
        <dbReference type="Proteomes" id="UP000076079"/>
    </source>
</evidence>
<name>A0A143PRW0_LUTPR</name>
<sequence length="427" mass="44518">MVASSGWPARVREGSRRLAAGLVLLLAAGIGVGDDLRSAPGVRLGTREVMLDLPHLGTSAVQIPRASATGVVLMLHRGGSRAERSALTQAIPSSVLLIDVDATRLEMPQSAACAFAAAILEDVSRRAQRDAGLKRYLPPVVLATPGALGFAGPAMAGASPGALPAAVSVGAPIEHLPHSCGADPARGAANKAPWLHASNAHTLRTPLEEALAMAALEPQHDATPVQRWLRHFDLPLTAAWSSRPRGMLVLLSPARGWRQPEEALAQRLASAGIHVVGIDALHSFWQRRSPRDVALELQRLTDALASTGLPVYIGGREFGAETMAVAGEMMTPARKIAGVVLVDPGPTAFFEVEPPALALRPTGPSDWSTRAAVTGLDRPTLCVAHAAPANSSLLCRSLAGRGQATLAQTGADATALANTIARFILDR</sequence>
<dbReference type="InterPro" id="IPR010333">
    <property type="entry name" value="VirJ"/>
</dbReference>
<evidence type="ECO:0000259" key="1">
    <source>
        <dbReference type="Pfam" id="PF06057"/>
    </source>
</evidence>
<feature type="domain" description="Bacterial virulence" evidence="1">
    <location>
        <begin position="247"/>
        <end position="335"/>
    </location>
</feature>
<dbReference type="Gene3D" id="3.40.50.1820">
    <property type="entry name" value="alpha/beta hydrolase"/>
    <property type="match status" value="1"/>
</dbReference>
<dbReference type="EMBL" id="CP015136">
    <property type="protein sequence ID" value="AMY11467.1"/>
    <property type="molecule type" value="Genomic_DNA"/>
</dbReference>
<dbReference type="AlphaFoldDB" id="A0A143PRW0"/>
<dbReference type="SUPFAM" id="SSF53474">
    <property type="entry name" value="alpha/beta-Hydrolases"/>
    <property type="match status" value="1"/>
</dbReference>
<evidence type="ECO:0000313" key="2">
    <source>
        <dbReference type="EMBL" id="AMY11467.1"/>
    </source>
</evidence>
<dbReference type="KEGG" id="abac:LuPra_04717"/>
<keyword evidence="3" id="KW-1185">Reference proteome</keyword>
<dbReference type="STRING" id="1855912.LuPra_04717"/>
<dbReference type="ESTHER" id="9bact-a0a143prw0">
    <property type="family name" value="VirJ"/>
</dbReference>
<reference evidence="2 3" key="1">
    <citation type="journal article" date="2016" name="Genome Announc.">
        <title>First Complete Genome Sequence of a Subdivision 6 Acidobacterium Strain.</title>
        <authorList>
            <person name="Huang S."/>
            <person name="Vieira S."/>
            <person name="Bunk B."/>
            <person name="Riedel T."/>
            <person name="Sproer C."/>
            <person name="Overmann J."/>
        </authorList>
    </citation>
    <scope>NUCLEOTIDE SEQUENCE [LARGE SCALE GENOMIC DNA]</scope>
    <source>
        <strain evidence="3">DSM 100886 HEG_-6_39</strain>
    </source>
</reference>
<gene>
    <name evidence="2" type="ORF">LuPra_04717</name>
</gene>
<dbReference type="Pfam" id="PF06057">
    <property type="entry name" value="VirJ"/>
    <property type="match status" value="1"/>
</dbReference>
<reference evidence="3" key="2">
    <citation type="submission" date="2016-04" db="EMBL/GenBank/DDBJ databases">
        <title>First Complete Genome Sequence of a Subdivision 6 Acidobacterium.</title>
        <authorList>
            <person name="Huang S."/>
            <person name="Vieira S."/>
            <person name="Bunk B."/>
            <person name="Riedel T."/>
            <person name="Sproeer C."/>
            <person name="Overmann J."/>
        </authorList>
    </citation>
    <scope>NUCLEOTIDE SEQUENCE [LARGE SCALE GENOMIC DNA]</scope>
    <source>
        <strain evidence="3">DSM 100886 HEG_-6_39</strain>
    </source>
</reference>
<accession>A0A143PRW0</accession>
<organism evidence="2 3">
    <name type="scientific">Luteitalea pratensis</name>
    <dbReference type="NCBI Taxonomy" id="1855912"/>
    <lineage>
        <taxon>Bacteria</taxon>
        <taxon>Pseudomonadati</taxon>
        <taxon>Acidobacteriota</taxon>
        <taxon>Vicinamibacteria</taxon>
        <taxon>Vicinamibacterales</taxon>
        <taxon>Vicinamibacteraceae</taxon>
        <taxon>Luteitalea</taxon>
    </lineage>
</organism>